<evidence type="ECO:0000259" key="6">
    <source>
        <dbReference type="Pfam" id="PF12698"/>
    </source>
</evidence>
<feature type="transmembrane region" description="Helical" evidence="5">
    <location>
        <begin position="227"/>
        <end position="255"/>
    </location>
</feature>
<evidence type="ECO:0000313" key="8">
    <source>
        <dbReference type="Proteomes" id="UP000008922"/>
    </source>
</evidence>
<comment type="subcellular location">
    <subcellularLocation>
        <location evidence="1">Membrane</location>
        <topology evidence="1">Multi-pass membrane protein</topology>
    </subcellularLocation>
</comment>
<reference evidence="7 8" key="1">
    <citation type="submission" date="2010-12" db="EMBL/GenBank/DDBJ databases">
        <title>Whole genome sequence of Anaerolinea thermophila UNI-1.</title>
        <authorList>
            <person name="Narita-Yamada S."/>
            <person name="Kishi E."/>
            <person name="Watanabe Y."/>
            <person name="Takasaki K."/>
            <person name="Ankai A."/>
            <person name="Oguchi A."/>
            <person name="Fukui S."/>
            <person name="Takahashi M."/>
            <person name="Yashiro I."/>
            <person name="Hosoyama A."/>
            <person name="Sekiguchi Y."/>
            <person name="Hanada S."/>
            <person name="Fujita N."/>
        </authorList>
    </citation>
    <scope>NUCLEOTIDE SEQUENCE [LARGE SCALE GENOMIC DNA]</scope>
    <source>
        <strain evidence="8">DSM 14523 / JCM 11388 / NBRC 100420 / UNI-1</strain>
    </source>
</reference>
<proteinExistence type="predicted"/>
<evidence type="ECO:0000313" key="7">
    <source>
        <dbReference type="EMBL" id="BAJ64597.1"/>
    </source>
</evidence>
<keyword evidence="8" id="KW-1185">Reference proteome</keyword>
<feature type="transmembrane region" description="Helical" evidence="5">
    <location>
        <begin position="361"/>
        <end position="380"/>
    </location>
</feature>
<name>E8MZP9_ANATU</name>
<evidence type="ECO:0000256" key="1">
    <source>
        <dbReference type="ARBA" id="ARBA00004141"/>
    </source>
</evidence>
<dbReference type="Pfam" id="PF12698">
    <property type="entry name" value="ABC2_membrane_3"/>
    <property type="match status" value="1"/>
</dbReference>
<dbReference type="Gene3D" id="3.40.1710.10">
    <property type="entry name" value="abc type-2 transporter like domain"/>
    <property type="match status" value="1"/>
</dbReference>
<evidence type="ECO:0000256" key="2">
    <source>
        <dbReference type="ARBA" id="ARBA00022692"/>
    </source>
</evidence>
<evidence type="ECO:0000256" key="5">
    <source>
        <dbReference type="SAM" id="Phobius"/>
    </source>
</evidence>
<feature type="transmembrane region" description="Helical" evidence="5">
    <location>
        <begin position="275"/>
        <end position="296"/>
    </location>
</feature>
<evidence type="ECO:0000256" key="3">
    <source>
        <dbReference type="ARBA" id="ARBA00022989"/>
    </source>
</evidence>
<dbReference type="FunCoup" id="E8MZP9">
    <property type="interactions" value="113"/>
</dbReference>
<keyword evidence="4 5" id="KW-0472">Membrane</keyword>
<feature type="transmembrane region" description="Helical" evidence="5">
    <location>
        <begin position="21"/>
        <end position="43"/>
    </location>
</feature>
<dbReference type="RefSeq" id="WP_013560952.1">
    <property type="nucleotide sequence ID" value="NC_014960.1"/>
</dbReference>
<dbReference type="KEGG" id="atm:ANT_25710"/>
<feature type="transmembrane region" description="Helical" evidence="5">
    <location>
        <begin position="185"/>
        <end position="207"/>
    </location>
</feature>
<protein>
    <recommendedName>
        <fullName evidence="6">ABC-2 type transporter transmembrane domain-containing protein</fullName>
    </recommendedName>
</protein>
<keyword evidence="2 5" id="KW-0812">Transmembrane</keyword>
<organism evidence="7 8">
    <name type="scientific">Anaerolinea thermophila (strain DSM 14523 / JCM 11388 / NBRC 100420 / UNI-1)</name>
    <dbReference type="NCBI Taxonomy" id="926569"/>
    <lineage>
        <taxon>Bacteria</taxon>
        <taxon>Bacillati</taxon>
        <taxon>Chloroflexota</taxon>
        <taxon>Anaerolineae</taxon>
        <taxon>Anaerolineales</taxon>
        <taxon>Anaerolineaceae</taxon>
        <taxon>Anaerolinea</taxon>
    </lineage>
</organism>
<feature type="domain" description="ABC-2 type transporter transmembrane" evidence="6">
    <location>
        <begin position="29"/>
        <end position="376"/>
    </location>
</feature>
<dbReference type="eggNOG" id="COG1668">
    <property type="taxonomic scope" value="Bacteria"/>
</dbReference>
<gene>
    <name evidence="7" type="primary">natB</name>
    <name evidence="7" type="ordered locus">ANT_25710</name>
</gene>
<evidence type="ECO:0000256" key="4">
    <source>
        <dbReference type="ARBA" id="ARBA00023136"/>
    </source>
</evidence>
<dbReference type="GO" id="GO:0016020">
    <property type="term" value="C:membrane"/>
    <property type="evidence" value="ECO:0007669"/>
    <property type="project" value="UniProtKB-SubCell"/>
</dbReference>
<accession>E8MZP9</accession>
<keyword evidence="3 5" id="KW-1133">Transmembrane helix</keyword>
<feature type="transmembrane region" description="Helical" evidence="5">
    <location>
        <begin position="308"/>
        <end position="327"/>
    </location>
</feature>
<dbReference type="AlphaFoldDB" id="E8MZP9"/>
<dbReference type="Proteomes" id="UP000008922">
    <property type="component" value="Chromosome"/>
</dbReference>
<dbReference type="PANTHER" id="PTHR43471">
    <property type="entry name" value="ABC TRANSPORTER PERMEASE"/>
    <property type="match status" value="1"/>
</dbReference>
<dbReference type="OrthoDB" id="157137at2"/>
<dbReference type="GO" id="GO:0140359">
    <property type="term" value="F:ABC-type transporter activity"/>
    <property type="evidence" value="ECO:0007669"/>
    <property type="project" value="InterPro"/>
</dbReference>
<dbReference type="PANTHER" id="PTHR43471:SF3">
    <property type="entry name" value="ABC TRANSPORTER PERMEASE PROTEIN NATB"/>
    <property type="match status" value="1"/>
</dbReference>
<dbReference type="STRING" id="926569.ANT_25710"/>
<dbReference type="InParanoid" id="E8MZP9"/>
<dbReference type="InterPro" id="IPR013525">
    <property type="entry name" value="ABC2_TM"/>
</dbReference>
<sequence length="392" mass="43533">MKLIWIVFRKEWIDHLRDQRSVVSALANSLFTPVFMLAMILLVGKTMMSMSEEKPEPLHVLGQQYAPAFMQYLEANNIEIIPADENLVEEVRQGKVKMGLIIPEEYAQAFREGRPAPVELVMDTSRQTNLMVMSKVTQLIQAYSKEVTSLRLMARGVDPLIQLPIVPNVRDVATPQSSALLFMSMLPFFTAIVVFSAGAGIIVDSLVGERERSTLEPLLINPVRRSYLLIGKVLTSFFFAVIVVGLSLFIFWLGFQVLPIEDAFGFSMTLSAASLFWIFLLTIPETALAAVLQAFIASFARTYKEAQTFLAILPFVIGIPSVVLAFVPNPSDLTQIAIPGFGHSVLFNRLLRGEPVTPLEVVVLLLVTLVSTGIILFLAIRSFGRERILSGK</sequence>
<dbReference type="HOGENOM" id="CLU_022118_2_0_0"/>
<dbReference type="EMBL" id="AP012029">
    <property type="protein sequence ID" value="BAJ64597.1"/>
    <property type="molecule type" value="Genomic_DNA"/>
</dbReference>